<protein>
    <submittedName>
        <fullName evidence="2">Uncharacterized protein</fullName>
    </submittedName>
</protein>
<feature type="region of interest" description="Disordered" evidence="1">
    <location>
        <begin position="216"/>
        <end position="241"/>
    </location>
</feature>
<organism evidence="2 3">
    <name type="scientific">Deinococcus gobiensis (strain DSM 21396 / JCM 16679 / CGMCC 1.7299 / I-0)</name>
    <dbReference type="NCBI Taxonomy" id="745776"/>
    <lineage>
        <taxon>Bacteria</taxon>
        <taxon>Thermotogati</taxon>
        <taxon>Deinococcota</taxon>
        <taxon>Deinococci</taxon>
        <taxon>Deinococcales</taxon>
        <taxon>Deinococcaceae</taxon>
        <taxon>Deinococcus</taxon>
    </lineage>
</organism>
<dbReference type="PATRIC" id="fig|745776.4.peg.3902"/>
<dbReference type="RefSeq" id="WP_014682839.1">
    <property type="nucleotide sequence ID" value="NC_017771.1"/>
</dbReference>
<keyword evidence="2" id="KW-0614">Plasmid</keyword>
<evidence type="ECO:0000313" key="2">
    <source>
        <dbReference type="EMBL" id="AFD27929.1"/>
    </source>
</evidence>
<evidence type="ECO:0000313" key="3">
    <source>
        <dbReference type="Proteomes" id="UP000007575"/>
    </source>
</evidence>
<dbReference type="HOGENOM" id="CLU_1150380_0_0_0"/>
<dbReference type="KEGG" id="dgo:DGo_PC0137"/>
<geneLocation type="plasmid" evidence="2 3">
    <name>P3</name>
</geneLocation>
<dbReference type="AlphaFoldDB" id="H8H332"/>
<proteinExistence type="predicted"/>
<gene>
    <name evidence="2" type="ordered locus">DGo_PC0137</name>
</gene>
<evidence type="ECO:0000256" key="1">
    <source>
        <dbReference type="SAM" id="MobiDB-lite"/>
    </source>
</evidence>
<accession>H8H332</accession>
<name>H8H332_DEIGI</name>
<dbReference type="EMBL" id="CP002194">
    <property type="protein sequence ID" value="AFD27929.1"/>
    <property type="molecule type" value="Genomic_DNA"/>
</dbReference>
<keyword evidence="3" id="KW-1185">Reference proteome</keyword>
<dbReference type="Proteomes" id="UP000007575">
    <property type="component" value="Plasmid P3"/>
</dbReference>
<reference evidence="2 3" key="1">
    <citation type="journal article" date="2012" name="PLoS ONE">
        <title>Genome sequence and transcriptome analysis of the radioresistant bacterium Deinococcus gobiensis: insights into the extreme environmental adaptations.</title>
        <authorList>
            <person name="Yuan M."/>
            <person name="Chen M."/>
            <person name="Zhang W."/>
            <person name="Lu W."/>
            <person name="Wang J."/>
            <person name="Yang M."/>
            <person name="Zhao P."/>
            <person name="Tang R."/>
            <person name="Li X."/>
            <person name="Hao Y."/>
            <person name="Zhou Z."/>
            <person name="Zhan Y."/>
            <person name="Yu H."/>
            <person name="Teng C."/>
            <person name="Yan Y."/>
            <person name="Ping S."/>
            <person name="Wang Y."/>
            <person name="Lin M."/>
        </authorList>
    </citation>
    <scope>NUCLEOTIDE SEQUENCE [LARGE SCALE GENOMIC DNA]</scope>
    <source>
        <strain evidence="3">DSM 21396 / JCM 16679 / CGMCC 1.7299 / I-0</strain>
        <plasmid evidence="2">P3</plasmid>
    </source>
</reference>
<sequence length="241" mass="26664">MLELANLMQPLAVLQDAHPEHRAALLPAVLASAFALDTAAPLLTAGHEDPLWPLLLKLWTPETHQARRRGRRPAPRRTSPHPFPLHFSLHVLGMNSVGVGSLVEQHILFLEVPTFLLGEVVDHPDDFTADPVLALSAGAYRRRDLPVPDLLRAYEGLAHLGIDQGAASYLCGSVPAPELLELITWVYRKRHVLRSPAAVFWSLLKQHDPITDRHFRTGSRAEEASGYSPSVDTRAPRKEAL</sequence>